<accession>A0ABN3W350</accession>
<sequence>MSSSTGPGGSGADHPVAVLRRWEEFGAVWRVVSRDAEQVTISLCQCDGGEEVGRIVSGDPALLTFLGERTGSHE</sequence>
<organism evidence="1 2">
    <name type="scientific">Streptosporangium fragile</name>
    <dbReference type="NCBI Taxonomy" id="46186"/>
    <lineage>
        <taxon>Bacteria</taxon>
        <taxon>Bacillati</taxon>
        <taxon>Actinomycetota</taxon>
        <taxon>Actinomycetes</taxon>
        <taxon>Streptosporangiales</taxon>
        <taxon>Streptosporangiaceae</taxon>
        <taxon>Streptosporangium</taxon>
    </lineage>
</organism>
<dbReference type="RefSeq" id="WP_344976775.1">
    <property type="nucleotide sequence ID" value="NZ_BAAAVI010000042.1"/>
</dbReference>
<evidence type="ECO:0000313" key="1">
    <source>
        <dbReference type="EMBL" id="GAA2888077.1"/>
    </source>
</evidence>
<proteinExistence type="predicted"/>
<evidence type="ECO:0000313" key="2">
    <source>
        <dbReference type="Proteomes" id="UP001500831"/>
    </source>
</evidence>
<dbReference type="Proteomes" id="UP001500831">
    <property type="component" value="Unassembled WGS sequence"/>
</dbReference>
<reference evidence="1 2" key="1">
    <citation type="journal article" date="2019" name="Int. J. Syst. Evol. Microbiol.">
        <title>The Global Catalogue of Microorganisms (GCM) 10K type strain sequencing project: providing services to taxonomists for standard genome sequencing and annotation.</title>
        <authorList>
            <consortium name="The Broad Institute Genomics Platform"/>
            <consortium name="The Broad Institute Genome Sequencing Center for Infectious Disease"/>
            <person name="Wu L."/>
            <person name="Ma J."/>
        </authorList>
    </citation>
    <scope>NUCLEOTIDE SEQUENCE [LARGE SCALE GENOMIC DNA]</scope>
    <source>
        <strain evidence="1 2">JCM 6242</strain>
    </source>
</reference>
<name>A0ABN3W350_9ACTN</name>
<dbReference type="EMBL" id="BAAAVI010000042">
    <property type="protein sequence ID" value="GAA2888077.1"/>
    <property type="molecule type" value="Genomic_DNA"/>
</dbReference>
<gene>
    <name evidence="1" type="ORF">GCM10010517_51990</name>
</gene>
<keyword evidence="2" id="KW-1185">Reference proteome</keyword>
<comment type="caution">
    <text evidence="1">The sequence shown here is derived from an EMBL/GenBank/DDBJ whole genome shotgun (WGS) entry which is preliminary data.</text>
</comment>
<protein>
    <submittedName>
        <fullName evidence="1">Uncharacterized protein</fullName>
    </submittedName>
</protein>